<dbReference type="RefSeq" id="WP_073493701.1">
    <property type="nucleotide sequence ID" value="NZ_MPOH02000011.1"/>
</dbReference>
<proteinExistence type="predicted"/>
<comment type="caution">
    <text evidence="2">The sequence shown here is derived from an EMBL/GenBank/DDBJ whole genome shotgun (WGS) entry which is preliminary data.</text>
</comment>
<dbReference type="OrthoDB" id="3388568at2"/>
<name>A0A1V6MTJ5_9ACTN</name>
<accession>A0A1V6MTJ5</accession>
<feature type="compositionally biased region" description="Basic and acidic residues" evidence="1">
    <location>
        <begin position="66"/>
        <end position="76"/>
    </location>
</feature>
<evidence type="ECO:0000256" key="1">
    <source>
        <dbReference type="SAM" id="MobiDB-lite"/>
    </source>
</evidence>
<organism evidence="2 3">
    <name type="scientific">Streptomyces phaeoluteigriseus</name>
    <dbReference type="NCBI Taxonomy" id="114686"/>
    <lineage>
        <taxon>Bacteria</taxon>
        <taxon>Bacillati</taxon>
        <taxon>Actinomycetota</taxon>
        <taxon>Actinomycetes</taxon>
        <taxon>Kitasatosporales</taxon>
        <taxon>Streptomycetaceae</taxon>
        <taxon>Streptomyces</taxon>
        <taxon>Streptomyces aurantiacus group</taxon>
    </lineage>
</organism>
<reference evidence="2 3" key="2">
    <citation type="submission" date="2017-02" db="EMBL/GenBank/DDBJ databases">
        <title>Draft genome sequence of Streptomyces phaeoluteigriseus type strain DSM41896.</title>
        <authorList>
            <person name="Salih T.S."/>
            <person name="Algora Gallardo L."/>
            <person name="Melo Santos T."/>
            <person name="Filgueira Martinez S."/>
            <person name="Herron P.R."/>
        </authorList>
    </citation>
    <scope>NUCLEOTIDE SEQUENCE [LARGE SCALE GENOMIC DNA]</scope>
    <source>
        <strain evidence="2 3">DSM 41896</strain>
    </source>
</reference>
<evidence type="ECO:0000313" key="3">
    <source>
        <dbReference type="Proteomes" id="UP000184286"/>
    </source>
</evidence>
<evidence type="ECO:0008006" key="4">
    <source>
        <dbReference type="Google" id="ProtNLM"/>
    </source>
</evidence>
<gene>
    <name evidence="2" type="ORF">BM536_015105</name>
</gene>
<sequence>MTINMTMSLPDEVAAFVKAKGNASAYTARILRREMLAEEMAKSARVRAEAGIRTTAAEPAESEEATLERWGRVAGR</sequence>
<feature type="region of interest" description="Disordered" evidence="1">
    <location>
        <begin position="55"/>
        <end position="76"/>
    </location>
</feature>
<evidence type="ECO:0000313" key="2">
    <source>
        <dbReference type="EMBL" id="OQD55791.1"/>
    </source>
</evidence>
<reference evidence="3" key="1">
    <citation type="submission" date="2016-11" db="EMBL/GenBank/DDBJ databases">
        <authorList>
            <person name="Schniete J.K."/>
            <person name="Salih T."/>
            <person name="Algora Gallardo L."/>
            <person name="Martinez Fernandez S."/>
            <person name="Herron P.R."/>
        </authorList>
    </citation>
    <scope>NUCLEOTIDE SEQUENCE [LARGE SCALE GENOMIC DNA]</scope>
    <source>
        <strain evidence="3">DSM 41896</strain>
    </source>
</reference>
<protein>
    <recommendedName>
        <fullName evidence="4">Antitoxin</fullName>
    </recommendedName>
</protein>
<dbReference type="STRING" id="114686.BM536_015105"/>
<dbReference type="EMBL" id="MPOH02000011">
    <property type="protein sequence ID" value="OQD55791.1"/>
    <property type="molecule type" value="Genomic_DNA"/>
</dbReference>
<dbReference type="AlphaFoldDB" id="A0A1V6MTJ5"/>
<dbReference type="Proteomes" id="UP000184286">
    <property type="component" value="Unassembled WGS sequence"/>
</dbReference>